<dbReference type="Proteomes" id="UP001596208">
    <property type="component" value="Unassembled WGS sequence"/>
</dbReference>
<feature type="domain" description="TIR" evidence="2">
    <location>
        <begin position="2"/>
        <end position="166"/>
    </location>
</feature>
<dbReference type="PANTHER" id="PTHR19879:SF9">
    <property type="entry name" value="TRANSCRIPTION INITIATION FACTOR TFIID SUBUNIT 5"/>
    <property type="match status" value="1"/>
</dbReference>
<reference evidence="4" key="1">
    <citation type="journal article" date="2019" name="Int. J. Syst. Evol. Microbiol.">
        <title>The Global Catalogue of Microorganisms (GCM) 10K type strain sequencing project: providing services to taxonomists for standard genome sequencing and annotation.</title>
        <authorList>
            <consortium name="The Broad Institute Genomics Platform"/>
            <consortium name="The Broad Institute Genome Sequencing Center for Infectious Disease"/>
            <person name="Wu L."/>
            <person name="Ma J."/>
        </authorList>
    </citation>
    <scope>NUCLEOTIDE SEQUENCE [LARGE SCALE GENOMIC DNA]</scope>
    <source>
        <strain evidence="4">CGMCC 4.1721</strain>
    </source>
</reference>
<dbReference type="InterPro" id="IPR035897">
    <property type="entry name" value="Toll_tir_struct_dom_sf"/>
</dbReference>
<dbReference type="Gene3D" id="3.40.50.10140">
    <property type="entry name" value="Toll/interleukin-1 receptor homology (TIR) domain"/>
    <property type="match status" value="1"/>
</dbReference>
<keyword evidence="1" id="KW-0472">Membrane</keyword>
<evidence type="ECO:0000256" key="1">
    <source>
        <dbReference type="SAM" id="Phobius"/>
    </source>
</evidence>
<dbReference type="InterPro" id="IPR001680">
    <property type="entry name" value="WD40_rpt"/>
</dbReference>
<dbReference type="InterPro" id="IPR011047">
    <property type="entry name" value="Quinoprotein_ADH-like_sf"/>
</dbReference>
<dbReference type="Gene3D" id="2.130.10.10">
    <property type="entry name" value="YVTN repeat-like/Quinoprotein amine dehydrogenase"/>
    <property type="match status" value="4"/>
</dbReference>
<accession>A0ABW0B569</accession>
<dbReference type="SUPFAM" id="SSF50969">
    <property type="entry name" value="YVTN repeat-like/Quinoprotein amine dehydrogenase"/>
    <property type="match status" value="1"/>
</dbReference>
<dbReference type="SUPFAM" id="SSF50998">
    <property type="entry name" value="Quinoprotein alcohol dehydrogenase-like"/>
    <property type="match status" value="1"/>
</dbReference>
<comment type="caution">
    <text evidence="3">The sequence shown here is derived from an EMBL/GenBank/DDBJ whole genome shotgun (WGS) entry which is preliminary data.</text>
</comment>
<keyword evidence="4" id="KW-1185">Reference proteome</keyword>
<evidence type="ECO:0000259" key="2">
    <source>
        <dbReference type="SMART" id="SM00255"/>
    </source>
</evidence>
<dbReference type="EMBL" id="JBHSKI010000007">
    <property type="protein sequence ID" value="MFC5172286.1"/>
    <property type="molecule type" value="Genomic_DNA"/>
</dbReference>
<gene>
    <name evidence="3" type="ORF">ACFPRK_17030</name>
</gene>
<protein>
    <submittedName>
        <fullName evidence="3">TIR domain-containing protein</fullName>
    </submittedName>
</protein>
<dbReference type="SMART" id="SM00320">
    <property type="entry name" value="WD40"/>
    <property type="match status" value="3"/>
</dbReference>
<evidence type="ECO:0000313" key="3">
    <source>
        <dbReference type="EMBL" id="MFC5172286.1"/>
    </source>
</evidence>
<dbReference type="RefSeq" id="WP_031097320.1">
    <property type="nucleotide sequence ID" value="NZ_JBFADZ010000001.1"/>
</dbReference>
<evidence type="ECO:0000313" key="4">
    <source>
        <dbReference type="Proteomes" id="UP001596208"/>
    </source>
</evidence>
<dbReference type="Pfam" id="PF13676">
    <property type="entry name" value="TIR_2"/>
    <property type="match status" value="1"/>
</dbReference>
<dbReference type="PANTHER" id="PTHR19879">
    <property type="entry name" value="TRANSCRIPTION INITIATION FACTOR TFIID"/>
    <property type="match status" value="1"/>
</dbReference>
<dbReference type="InterPro" id="IPR000157">
    <property type="entry name" value="TIR_dom"/>
</dbReference>
<dbReference type="InterPro" id="IPR011044">
    <property type="entry name" value="Quino_amine_DH_bsu"/>
</dbReference>
<name>A0ABW0B569_9ACTN</name>
<dbReference type="SMART" id="SM00255">
    <property type="entry name" value="TIR"/>
    <property type="match status" value="1"/>
</dbReference>
<keyword evidence="1" id="KW-0812">Transmembrane</keyword>
<proteinExistence type="predicted"/>
<keyword evidence="1" id="KW-1133">Transmembrane helix</keyword>
<feature type="transmembrane region" description="Helical" evidence="1">
    <location>
        <begin position="193"/>
        <end position="212"/>
    </location>
</feature>
<organism evidence="3 4">
    <name type="scientific">Streptomyces mutomycini</name>
    <dbReference type="NCBI Taxonomy" id="284036"/>
    <lineage>
        <taxon>Bacteria</taxon>
        <taxon>Bacillati</taxon>
        <taxon>Actinomycetota</taxon>
        <taxon>Actinomycetes</taxon>
        <taxon>Kitasatosporales</taxon>
        <taxon>Streptomycetaceae</taxon>
        <taxon>Streptomyces</taxon>
    </lineage>
</organism>
<dbReference type="SUPFAM" id="SSF52200">
    <property type="entry name" value="Toll/Interleukin receptor TIR domain"/>
    <property type="match status" value="1"/>
</dbReference>
<sequence length="945" mass="102227">MGRDGFISYSHKRDKDLAQALQRGLHALARPWTRRPVLNVFRDTTSLSANHDLWSSILAELEGSRYFIYLASPLAAESRWVRKEIEFWLDNRPPDRFLIAVSDGTVAWDVERSDFDWDRTDALPSVLRGRFPTEPLWVDLTQIRELGHFSLRQADFRDAVATLAAPMHGRTKDELDSRDIQERRIATRLRRGAITGLALLLFTSLAAGGFAWEQRGEALARARVSASQALAARSLELADTDPRKAAQFALYAEQVEPTGESAQALAQAVEANGSVVRHFQGGKDELADFRGAATAPQSHVAMSRDGGTLAYYSDLGDRLVHLYDIRADREMRSLPTNGGLAQNGSAPLLSRDGRTLALEAAYNRIEIWDVRQARLLRTIRASRGEDLAEAGKRLRSFALSGDGRWTAATYYAPAPARQELLLGIWDTRTGKPLFQGAAESEHVSLVFQDEDERLVAVDAAARSTRIYDLTSRRWGKGAAIPGLTTEDAVLHAAEGNPRRALVGSYEQKGTSELWDLVAGRRLVRAATGPVPNAALPADNPDVVVGSHGNAVVLYDAALRRGSTLGAFTWGVTSVAASGDGRWVAAASSDGAVSLYSAPKASASGVKIPKGVQFTRDGRLAYRSSWQEKRTELWLVVEGGLRRLGEIPRAVNAQDGAIAVNRNGTRAALYEDNGALSLWDPRTGRRVDWTLRYDRTPRLSPASLYFLADNVHVVSESSEGILKIDTRTWDVAAVVGEKGDYGLLGMSGDRQTLAAADENLGDIVVWRWSAEESRFRQTRTAAAAGTSARLLGVAVSHAGEKVATVDADSRLTILDTGTGHVVTSSVGAGQGLASVFFSRDARLLAQPFGSGEDSGIGLWDTATGDALGTWSLAAQGAAGPDTPVEVVQAPDGGILSLGGDGSLVRRQLGASEWRATLCSLVAEPLPEEDYDRYLSDLDVTAPCPSR</sequence>
<dbReference type="InterPro" id="IPR015943">
    <property type="entry name" value="WD40/YVTN_repeat-like_dom_sf"/>
</dbReference>